<organism evidence="6 7">
    <name type="scientific">Canna indica</name>
    <name type="common">Indian-shot</name>
    <dbReference type="NCBI Taxonomy" id="4628"/>
    <lineage>
        <taxon>Eukaryota</taxon>
        <taxon>Viridiplantae</taxon>
        <taxon>Streptophyta</taxon>
        <taxon>Embryophyta</taxon>
        <taxon>Tracheophyta</taxon>
        <taxon>Spermatophyta</taxon>
        <taxon>Magnoliopsida</taxon>
        <taxon>Liliopsida</taxon>
        <taxon>Zingiberales</taxon>
        <taxon>Cannaceae</taxon>
        <taxon>Canna</taxon>
    </lineage>
</organism>
<dbReference type="PANTHER" id="PTHR10507">
    <property type="entry name" value="CDC45-RELATED PROTEIN"/>
    <property type="match status" value="1"/>
</dbReference>
<protein>
    <submittedName>
        <fullName evidence="6">Uncharacterized protein</fullName>
    </submittedName>
</protein>
<dbReference type="Proteomes" id="UP001327560">
    <property type="component" value="Chromosome 8"/>
</dbReference>
<dbReference type="AlphaFoldDB" id="A0AAQ3QNR4"/>
<evidence type="ECO:0000256" key="1">
    <source>
        <dbReference type="ARBA" id="ARBA00004123"/>
    </source>
</evidence>
<dbReference type="GO" id="GO:1902977">
    <property type="term" value="P:mitotic DNA replication preinitiation complex assembly"/>
    <property type="evidence" value="ECO:0007669"/>
    <property type="project" value="TreeGrafter"/>
</dbReference>
<dbReference type="GO" id="GO:0031261">
    <property type="term" value="C:DNA replication preinitiation complex"/>
    <property type="evidence" value="ECO:0007669"/>
    <property type="project" value="TreeGrafter"/>
</dbReference>
<dbReference type="EMBL" id="CP136897">
    <property type="protein sequence ID" value="WOL16168.1"/>
    <property type="molecule type" value="Genomic_DNA"/>
</dbReference>
<dbReference type="GO" id="GO:0003697">
    <property type="term" value="F:single-stranded DNA binding"/>
    <property type="evidence" value="ECO:0007669"/>
    <property type="project" value="TreeGrafter"/>
</dbReference>
<evidence type="ECO:0000256" key="4">
    <source>
        <dbReference type="ARBA" id="ARBA00023242"/>
    </source>
</evidence>
<dbReference type="InterPro" id="IPR003874">
    <property type="entry name" value="CDC45"/>
</dbReference>
<dbReference type="GO" id="GO:0003688">
    <property type="term" value="F:DNA replication origin binding"/>
    <property type="evidence" value="ECO:0007669"/>
    <property type="project" value="TreeGrafter"/>
</dbReference>
<dbReference type="PANTHER" id="PTHR10507:SF0">
    <property type="entry name" value="CELL DIVISION CONTROL PROTEIN 45 HOMOLOG"/>
    <property type="match status" value="1"/>
</dbReference>
<keyword evidence="7" id="KW-1185">Reference proteome</keyword>
<keyword evidence="5" id="KW-0131">Cell cycle</keyword>
<reference evidence="6 7" key="1">
    <citation type="submission" date="2023-10" db="EMBL/GenBank/DDBJ databases">
        <title>Chromosome-scale genome assembly provides insights into flower coloration mechanisms of Canna indica.</title>
        <authorList>
            <person name="Li C."/>
        </authorList>
    </citation>
    <scope>NUCLEOTIDE SEQUENCE [LARGE SCALE GENOMIC DNA]</scope>
    <source>
        <tissue evidence="6">Flower</tissue>
    </source>
</reference>
<gene>
    <name evidence="6" type="ORF">Cni_G24950</name>
</gene>
<sequence length="116" mass="12936">MHGAIEIQRAILMQGRSAMTKTDFIRSTGKFRLERRATMKPLVCACLAQEPDKFLIVGVCGKPRLGAIQGNSFGFAFRTVAEELGAGFSHELFESSWIIVDTVVVRSFMLRLTQKL</sequence>
<evidence type="ECO:0000256" key="2">
    <source>
        <dbReference type="ARBA" id="ARBA00010727"/>
    </source>
</evidence>
<evidence type="ECO:0000256" key="5">
    <source>
        <dbReference type="ARBA" id="ARBA00023306"/>
    </source>
</evidence>
<keyword evidence="4" id="KW-0539">Nucleus</keyword>
<accession>A0AAQ3QNR4</accession>
<comment type="similarity">
    <text evidence="2">Belongs to the CDC45 family.</text>
</comment>
<dbReference type="GO" id="GO:0003682">
    <property type="term" value="F:chromatin binding"/>
    <property type="evidence" value="ECO:0007669"/>
    <property type="project" value="TreeGrafter"/>
</dbReference>
<dbReference type="Pfam" id="PF02724">
    <property type="entry name" value="CDC45"/>
    <property type="match status" value="1"/>
</dbReference>
<name>A0AAQ3QNR4_9LILI</name>
<proteinExistence type="inferred from homology"/>
<dbReference type="GO" id="GO:0000727">
    <property type="term" value="P:double-strand break repair via break-induced replication"/>
    <property type="evidence" value="ECO:0007669"/>
    <property type="project" value="TreeGrafter"/>
</dbReference>
<dbReference type="GO" id="GO:0006270">
    <property type="term" value="P:DNA replication initiation"/>
    <property type="evidence" value="ECO:0007669"/>
    <property type="project" value="InterPro"/>
</dbReference>
<comment type="subcellular location">
    <subcellularLocation>
        <location evidence="1">Nucleus</location>
    </subcellularLocation>
</comment>
<evidence type="ECO:0000256" key="3">
    <source>
        <dbReference type="ARBA" id="ARBA00022705"/>
    </source>
</evidence>
<evidence type="ECO:0000313" key="7">
    <source>
        <dbReference type="Proteomes" id="UP001327560"/>
    </source>
</evidence>
<evidence type="ECO:0000313" key="6">
    <source>
        <dbReference type="EMBL" id="WOL16168.1"/>
    </source>
</evidence>
<keyword evidence="3" id="KW-0235">DNA replication</keyword>